<dbReference type="RefSeq" id="WP_143469089.1">
    <property type="nucleotide sequence ID" value="NZ_OBMB01000001.1"/>
</dbReference>
<evidence type="ECO:0000256" key="1">
    <source>
        <dbReference type="SAM" id="Phobius"/>
    </source>
</evidence>
<organism evidence="2">
    <name type="scientific">Leptospirillum ferriphilum</name>
    <dbReference type="NCBI Taxonomy" id="178606"/>
    <lineage>
        <taxon>Bacteria</taxon>
        <taxon>Pseudomonadati</taxon>
        <taxon>Nitrospirota</taxon>
        <taxon>Nitrospiria</taxon>
        <taxon>Nitrospirales</taxon>
        <taxon>Nitrospiraceae</taxon>
        <taxon>Leptospirillum</taxon>
    </lineage>
</organism>
<feature type="transmembrane region" description="Helical" evidence="1">
    <location>
        <begin position="14"/>
        <end position="37"/>
    </location>
</feature>
<evidence type="ECO:0000313" key="2">
    <source>
        <dbReference type="EMBL" id="SOU91890.1"/>
    </source>
</evidence>
<dbReference type="EMBL" id="LT966316">
    <property type="protein sequence ID" value="SOU91890.1"/>
    <property type="molecule type" value="Genomic_DNA"/>
</dbReference>
<name>A0A2I2MFL6_9BACT</name>
<keyword evidence="1" id="KW-0472">Membrane</keyword>
<proteinExistence type="predicted"/>
<dbReference type="AlphaFoldDB" id="A0A2I2MFL6"/>
<protein>
    <submittedName>
        <fullName evidence="2">PAS domain S-box-containing protein/diguanylate cyclase (GGDEF) domain-containing protein</fullName>
    </submittedName>
</protein>
<reference evidence="2" key="1">
    <citation type="submission" date="2017-12" db="EMBL/GenBank/DDBJ databases">
        <authorList>
            <consortium name="SysMetEx"/>
        </authorList>
    </citation>
    <scope>NUCLEOTIDE SEQUENCE</scope>
    <source>
        <strain evidence="2">Pb_238</strain>
    </source>
</reference>
<feature type="transmembrane region" description="Helical" evidence="1">
    <location>
        <begin position="167"/>
        <end position="186"/>
    </location>
</feature>
<accession>A0A2I2MFL6</accession>
<keyword evidence="1" id="KW-1133">Transmembrane helix</keyword>
<keyword evidence="1" id="KW-0812">Transmembrane</keyword>
<sequence>MDRLNAFKPPSPRIWTALGLVVLPVLFLSGLSFILFLERRPRIQSEISTLSRIDYDRDSIERNLTALAFFPGETKNNSSPSARATGYLLQIRADALDILSRPGLLSGREEKTIRDLPGVFDRSVRLPSRAVLSSALQKMSFLEKELDTRELRLNRVLEGVDRNLERTGFFAGGALLLLAGFFFAGIRDVRRTFSHLALYEALQRSDSGIAFLDPVSGHFLFANDGFLRLTGQDTEGLKTLEPSGLFPDVRGVFPGYGEKNRCLRRVSKRCFPPGMAGVFPSRCVLNAPSFREANFFS</sequence>
<gene>
    <name evidence="2" type="ORF">LFTS_00510</name>
</gene>